<reference evidence="1 2" key="2">
    <citation type="journal article" date="2022" name="Mol. Ecol. Resour.">
        <title>The genomes of chicory, endive, great burdock and yacon provide insights into Asteraceae paleo-polyploidization history and plant inulin production.</title>
        <authorList>
            <person name="Fan W."/>
            <person name="Wang S."/>
            <person name="Wang H."/>
            <person name="Wang A."/>
            <person name="Jiang F."/>
            <person name="Liu H."/>
            <person name="Zhao H."/>
            <person name="Xu D."/>
            <person name="Zhang Y."/>
        </authorList>
    </citation>
    <scope>NUCLEOTIDE SEQUENCE [LARGE SCALE GENOMIC DNA]</scope>
    <source>
        <strain evidence="2">cv. Yunnan</strain>
        <tissue evidence="1">Leaves</tissue>
    </source>
</reference>
<accession>A0ACB9K9N4</accession>
<keyword evidence="2" id="KW-1185">Reference proteome</keyword>
<evidence type="ECO:0000313" key="2">
    <source>
        <dbReference type="Proteomes" id="UP001056120"/>
    </source>
</evidence>
<sequence>MGVSVGAPKPRWRPSTLKQGIRGASIAKDGEWMGLGGPGERETERKVASGGVACEEMKEGRGGTVLSPDLEAFDPHVQGGNGGGMHMKRMKYEDMRERRLSIMRDNGCHMFEK</sequence>
<protein>
    <submittedName>
        <fullName evidence="1">Uncharacterized protein</fullName>
    </submittedName>
</protein>
<gene>
    <name evidence="1" type="ORF">L1987_03050</name>
</gene>
<dbReference type="Proteomes" id="UP001056120">
    <property type="component" value="Linkage Group LG01"/>
</dbReference>
<reference evidence="2" key="1">
    <citation type="journal article" date="2022" name="Mol. Ecol. Resour.">
        <title>The genomes of chicory, endive, great burdock and yacon provide insights into Asteraceae palaeo-polyploidization history and plant inulin production.</title>
        <authorList>
            <person name="Fan W."/>
            <person name="Wang S."/>
            <person name="Wang H."/>
            <person name="Wang A."/>
            <person name="Jiang F."/>
            <person name="Liu H."/>
            <person name="Zhao H."/>
            <person name="Xu D."/>
            <person name="Zhang Y."/>
        </authorList>
    </citation>
    <scope>NUCLEOTIDE SEQUENCE [LARGE SCALE GENOMIC DNA]</scope>
    <source>
        <strain evidence="2">cv. Yunnan</strain>
    </source>
</reference>
<comment type="caution">
    <text evidence="1">The sequence shown here is derived from an EMBL/GenBank/DDBJ whole genome shotgun (WGS) entry which is preliminary data.</text>
</comment>
<organism evidence="1 2">
    <name type="scientific">Smallanthus sonchifolius</name>
    <dbReference type="NCBI Taxonomy" id="185202"/>
    <lineage>
        <taxon>Eukaryota</taxon>
        <taxon>Viridiplantae</taxon>
        <taxon>Streptophyta</taxon>
        <taxon>Embryophyta</taxon>
        <taxon>Tracheophyta</taxon>
        <taxon>Spermatophyta</taxon>
        <taxon>Magnoliopsida</taxon>
        <taxon>eudicotyledons</taxon>
        <taxon>Gunneridae</taxon>
        <taxon>Pentapetalae</taxon>
        <taxon>asterids</taxon>
        <taxon>campanulids</taxon>
        <taxon>Asterales</taxon>
        <taxon>Asteraceae</taxon>
        <taxon>Asteroideae</taxon>
        <taxon>Heliantheae alliance</taxon>
        <taxon>Millerieae</taxon>
        <taxon>Smallanthus</taxon>
    </lineage>
</organism>
<name>A0ACB9K9N4_9ASTR</name>
<dbReference type="EMBL" id="CM042018">
    <property type="protein sequence ID" value="KAI3828938.1"/>
    <property type="molecule type" value="Genomic_DNA"/>
</dbReference>
<evidence type="ECO:0000313" key="1">
    <source>
        <dbReference type="EMBL" id="KAI3828938.1"/>
    </source>
</evidence>
<proteinExistence type="predicted"/>